<dbReference type="HOGENOM" id="CLU_1065449_0_0_1"/>
<gene>
    <name evidence="2" type="ORF">HCEG_07579</name>
</gene>
<name>F0UR37_AJEC8</name>
<dbReference type="AlphaFoldDB" id="F0UR37"/>
<dbReference type="OrthoDB" id="10577244at2759"/>
<sequence>MPNCLSEGLTLWTRCCSILATEAQTHARIDSSSSSMSRRRRIWTGGGGYGLESICRANEVIEISQLANWLENKAQGLRSWIVSKAVCLPDYRKHRKASRTNGNGIRNPERSLPSAHTETSPETNIGPQVLSRRVPELIKIWSGWKGIRELGGYLSLAPNIRYPVLLVDSYLPFALHHHRTVFRNALANMDRKECTGVIITSSAAQKYFSRIPESMDISRHFRFQKREAYAGDRTRSSASFWTTTKVKSRLILNNSIIGEKS</sequence>
<dbReference type="VEuPathDB" id="FungiDB:I7I53_11060"/>
<evidence type="ECO:0000313" key="3">
    <source>
        <dbReference type="Proteomes" id="UP000008142"/>
    </source>
</evidence>
<protein>
    <submittedName>
        <fullName evidence="2">Predicted protein</fullName>
    </submittedName>
</protein>
<feature type="compositionally biased region" description="Polar residues" evidence="1">
    <location>
        <begin position="114"/>
        <end position="126"/>
    </location>
</feature>
<reference evidence="3" key="1">
    <citation type="submission" date="2008-07" db="EMBL/GenBank/DDBJ databases">
        <title>Annotation of Ajellomyces capsulatus strain H88.</title>
        <authorList>
            <person name="Champion M."/>
            <person name="Cuomo C."/>
            <person name="Ma L.-J."/>
            <person name="Henn M.R."/>
            <person name="Sil A."/>
            <person name="Goldman B."/>
            <person name="Young S.K."/>
            <person name="Kodira C.D."/>
            <person name="Zeng Q."/>
            <person name="Koehrsen M."/>
            <person name="Alvarado L."/>
            <person name="Berlin A."/>
            <person name="Borenstein D."/>
            <person name="Chen Z."/>
            <person name="Engels R."/>
            <person name="Freedman E."/>
            <person name="Gellesch M."/>
            <person name="Goldberg J."/>
            <person name="Griggs A."/>
            <person name="Gujja S."/>
            <person name="Heiman D."/>
            <person name="Hepburn T."/>
            <person name="Howarth C."/>
            <person name="Jen D."/>
            <person name="Larson L."/>
            <person name="Lewis B."/>
            <person name="Mehta T."/>
            <person name="Park D."/>
            <person name="Pearson M."/>
            <person name="Roberts A."/>
            <person name="Saif S."/>
            <person name="Shea T."/>
            <person name="Shenoy N."/>
            <person name="Sisk P."/>
            <person name="Stolte C."/>
            <person name="Sykes S."/>
            <person name="Walk T."/>
            <person name="White J."/>
            <person name="Yandava C."/>
            <person name="Klein B."/>
            <person name="McEwen J.G."/>
            <person name="Puccia R."/>
            <person name="Goldman G.H."/>
            <person name="Felipe M.S."/>
            <person name="Nino-Vega G."/>
            <person name="San-Blas G."/>
            <person name="Taylor J."/>
            <person name="Mendoza L."/>
            <person name="Galagan J."/>
            <person name="Nusbaum C."/>
            <person name="Birren B."/>
        </authorList>
    </citation>
    <scope>NUCLEOTIDE SEQUENCE [LARGE SCALE GENOMIC DNA]</scope>
    <source>
        <strain evidence="3">H88</strain>
    </source>
</reference>
<accession>F0UR37</accession>
<dbReference type="EMBL" id="DS990641">
    <property type="protein sequence ID" value="EGC48364.1"/>
    <property type="molecule type" value="Genomic_DNA"/>
</dbReference>
<feature type="region of interest" description="Disordered" evidence="1">
    <location>
        <begin position="96"/>
        <end position="126"/>
    </location>
</feature>
<evidence type="ECO:0000313" key="2">
    <source>
        <dbReference type="EMBL" id="EGC48364.1"/>
    </source>
</evidence>
<evidence type="ECO:0000256" key="1">
    <source>
        <dbReference type="SAM" id="MobiDB-lite"/>
    </source>
</evidence>
<organism evidence="3">
    <name type="scientific">Ajellomyces capsulatus (strain H88)</name>
    <name type="common">Darling's disease fungus</name>
    <name type="synonym">Histoplasma capsulatum</name>
    <dbReference type="NCBI Taxonomy" id="544711"/>
    <lineage>
        <taxon>Eukaryota</taxon>
        <taxon>Fungi</taxon>
        <taxon>Dikarya</taxon>
        <taxon>Ascomycota</taxon>
        <taxon>Pezizomycotina</taxon>
        <taxon>Eurotiomycetes</taxon>
        <taxon>Eurotiomycetidae</taxon>
        <taxon>Onygenales</taxon>
        <taxon>Ajellomycetaceae</taxon>
        <taxon>Histoplasma</taxon>
    </lineage>
</organism>
<dbReference type="OMA" id="CRANEVI"/>
<proteinExistence type="predicted"/>
<dbReference type="Proteomes" id="UP000008142">
    <property type="component" value="Unassembled WGS sequence"/>
</dbReference>